<comment type="similarity">
    <text evidence="1">Belongs to the peptidase C1 family.</text>
</comment>
<dbReference type="Proteomes" id="UP001438008">
    <property type="component" value="Unassembled WGS sequence"/>
</dbReference>
<gene>
    <name evidence="3" type="ORF">WMO29_03070</name>
</gene>
<dbReference type="PROSITE" id="PS00139">
    <property type="entry name" value="THIOL_PROTEASE_CYS"/>
    <property type="match status" value="1"/>
</dbReference>
<evidence type="ECO:0000313" key="3">
    <source>
        <dbReference type="EMBL" id="MEQ2471477.1"/>
    </source>
</evidence>
<dbReference type="InterPro" id="IPR038765">
    <property type="entry name" value="Papain-like_cys_pep_sf"/>
</dbReference>
<evidence type="ECO:0000259" key="2">
    <source>
        <dbReference type="SMART" id="SM00645"/>
    </source>
</evidence>
<dbReference type="InterPro" id="IPR040528">
    <property type="entry name" value="Lectin-like"/>
</dbReference>
<name>A0ABV1FDP4_9FIRM</name>
<organism evidence="3 4">
    <name type="scientific">Laedolimicola intestinihominis</name>
    <dbReference type="NCBI Taxonomy" id="3133166"/>
    <lineage>
        <taxon>Bacteria</taxon>
        <taxon>Bacillati</taxon>
        <taxon>Bacillota</taxon>
        <taxon>Clostridia</taxon>
        <taxon>Lachnospirales</taxon>
        <taxon>Lachnospiraceae</taxon>
        <taxon>Laedolimicola</taxon>
    </lineage>
</organism>
<dbReference type="InterPro" id="IPR000169">
    <property type="entry name" value="Pept_cys_AS"/>
</dbReference>
<accession>A0ABV1FDP4</accession>
<dbReference type="InterPro" id="IPR013128">
    <property type="entry name" value="Peptidase_C1A"/>
</dbReference>
<dbReference type="SMART" id="SM00645">
    <property type="entry name" value="Pept_C1"/>
    <property type="match status" value="1"/>
</dbReference>
<dbReference type="SUPFAM" id="SSF54001">
    <property type="entry name" value="Cysteine proteinases"/>
    <property type="match status" value="1"/>
</dbReference>
<evidence type="ECO:0000256" key="1">
    <source>
        <dbReference type="ARBA" id="ARBA00008455"/>
    </source>
</evidence>
<dbReference type="InterPro" id="IPR000668">
    <property type="entry name" value="Peptidase_C1A_C"/>
</dbReference>
<keyword evidence="4" id="KW-1185">Reference proteome</keyword>
<dbReference type="EMBL" id="JBBMFE010000002">
    <property type="protein sequence ID" value="MEQ2471477.1"/>
    <property type="molecule type" value="Genomic_DNA"/>
</dbReference>
<dbReference type="Pfam" id="PF18560">
    <property type="entry name" value="Lectin_like"/>
    <property type="match status" value="1"/>
</dbReference>
<comment type="caution">
    <text evidence="3">The sequence shown here is derived from an EMBL/GenBank/DDBJ whole genome shotgun (WGS) entry which is preliminary data.</text>
</comment>
<dbReference type="PANTHER" id="PTHR12411">
    <property type="entry name" value="CYSTEINE PROTEASE FAMILY C1-RELATED"/>
    <property type="match status" value="1"/>
</dbReference>
<sequence length="456" mass="50837">MRKKLRTLTVLAFLVCCFLVIRDMDIQPTEAPVSGAALVESMLEEKAGKTAESLAIDRTKEEIELPERYDYREEGRSVPARDQGQHGTCWAFAGLTALETALMPEKQYDFSPDHLNYHNHFKMGTEEGGSYIMSMAYLTSWAGPVLEQDDPYGDGQSPDDLQAVCHVQEVRMPAAKDYEAIKQTVYLYGGVESSLYMDFTEYTGQSDYYSEEHKSYGYTGQEASNHDVVIIGWDDGYPADNFNRTMQGDGAFICQNSWGNEFGEDGVFYVSYYDTNIGSDNVAYTRIDAPDNYDTLYQSDLCGWCGQIGYNTEKASFANVYEAVGNQELKAVGFYATGPDTEYRISIQPEFTDATSLGEAQILQSGYLQYAGYYTVDLTEAVSVCAGDRFAVIVQITTPGSQYPIAVEYASDELQDAVDLSDGEGYISADGYLYWEGVETEQQSNLCLKVYASDRN</sequence>
<reference evidence="3 4" key="1">
    <citation type="submission" date="2024-03" db="EMBL/GenBank/DDBJ databases">
        <title>Human intestinal bacterial collection.</title>
        <authorList>
            <person name="Pauvert C."/>
            <person name="Hitch T.C.A."/>
            <person name="Clavel T."/>
        </authorList>
    </citation>
    <scope>NUCLEOTIDE SEQUENCE [LARGE SCALE GENOMIC DNA]</scope>
    <source>
        <strain evidence="3 4">CLA-AA-H132</strain>
    </source>
</reference>
<dbReference type="RefSeq" id="WP_349163716.1">
    <property type="nucleotide sequence ID" value="NZ_JBBMFE010000002.1"/>
</dbReference>
<proteinExistence type="inferred from homology"/>
<dbReference type="CDD" id="cd02619">
    <property type="entry name" value="Peptidase_C1"/>
    <property type="match status" value="1"/>
</dbReference>
<protein>
    <submittedName>
        <fullName evidence="3">Lectin like domain-containing protein</fullName>
    </submittedName>
</protein>
<feature type="domain" description="Peptidase C1A papain C-terminal" evidence="2">
    <location>
        <begin position="65"/>
        <end position="286"/>
    </location>
</feature>
<dbReference type="Pfam" id="PF00112">
    <property type="entry name" value="Peptidase_C1"/>
    <property type="match status" value="1"/>
</dbReference>
<dbReference type="Gene3D" id="3.90.70.10">
    <property type="entry name" value="Cysteine proteinases"/>
    <property type="match status" value="1"/>
</dbReference>
<evidence type="ECO:0000313" key="4">
    <source>
        <dbReference type="Proteomes" id="UP001438008"/>
    </source>
</evidence>